<dbReference type="SUPFAM" id="SSF53822">
    <property type="entry name" value="Periplasmic binding protein-like I"/>
    <property type="match status" value="1"/>
</dbReference>
<dbReference type="Gene3D" id="1.10.260.40">
    <property type="entry name" value="lambda repressor-like DNA-binding domains"/>
    <property type="match status" value="1"/>
</dbReference>
<protein>
    <submittedName>
        <fullName evidence="6">LacI family DNA-binding transcriptional regulator</fullName>
    </submittedName>
</protein>
<dbReference type="SMART" id="SM00354">
    <property type="entry name" value="HTH_LACI"/>
    <property type="match status" value="1"/>
</dbReference>
<dbReference type="Gene3D" id="3.40.50.2300">
    <property type="match status" value="2"/>
</dbReference>
<keyword evidence="7" id="KW-1185">Reference proteome</keyword>
<evidence type="ECO:0000256" key="4">
    <source>
        <dbReference type="SAM" id="MobiDB-lite"/>
    </source>
</evidence>
<dbReference type="RefSeq" id="WP_205122759.1">
    <property type="nucleotide sequence ID" value="NZ_JAFBCM010000001.1"/>
</dbReference>
<dbReference type="InterPro" id="IPR046335">
    <property type="entry name" value="LacI/GalR-like_sensor"/>
</dbReference>
<evidence type="ECO:0000313" key="6">
    <source>
        <dbReference type="EMBL" id="MFC3762763.1"/>
    </source>
</evidence>
<dbReference type="CDD" id="cd01392">
    <property type="entry name" value="HTH_LacI"/>
    <property type="match status" value="1"/>
</dbReference>
<evidence type="ECO:0000256" key="3">
    <source>
        <dbReference type="ARBA" id="ARBA00023163"/>
    </source>
</evidence>
<feature type="region of interest" description="Disordered" evidence="4">
    <location>
        <begin position="1"/>
        <end position="25"/>
    </location>
</feature>
<evidence type="ECO:0000256" key="1">
    <source>
        <dbReference type="ARBA" id="ARBA00023015"/>
    </source>
</evidence>
<dbReference type="PROSITE" id="PS00356">
    <property type="entry name" value="HTH_LACI_1"/>
    <property type="match status" value="1"/>
</dbReference>
<dbReference type="InterPro" id="IPR000843">
    <property type="entry name" value="HTH_LacI"/>
</dbReference>
<feature type="domain" description="HTH lacI-type" evidence="5">
    <location>
        <begin position="26"/>
        <end position="80"/>
    </location>
</feature>
<gene>
    <name evidence="6" type="ORF">ACFOUW_18115</name>
</gene>
<organism evidence="6 7">
    <name type="scientific">Tenggerimyces flavus</name>
    <dbReference type="NCBI Taxonomy" id="1708749"/>
    <lineage>
        <taxon>Bacteria</taxon>
        <taxon>Bacillati</taxon>
        <taxon>Actinomycetota</taxon>
        <taxon>Actinomycetes</taxon>
        <taxon>Propionibacteriales</taxon>
        <taxon>Nocardioidaceae</taxon>
        <taxon>Tenggerimyces</taxon>
    </lineage>
</organism>
<feature type="compositionally biased region" description="Basic residues" evidence="4">
    <location>
        <begin position="10"/>
        <end position="25"/>
    </location>
</feature>
<sequence>MNAVNGHTPAHPKSRGAARRAARRRPTIDDVAAVAGVSRGTVSRALNGGRYVSPSSLAAVERAVRDIGYTVNVNARSLVTNQSNTVAFVLSEAPEHLFNDPNLGVLLLACTKALADHDFSLILMIAESATARDRTLRYVRGGHVDGVLLISTHGGDPILSALEHGNVPAVACGRPLDVAIPYVAADDREGARQLTRYLRERGCSQIGTIAGPQDTAGGIDRLAGFRDVLGRKAVKRLVAYAPDFGHAAGEAAMTELLERNPHLDGVFAASDQLASGALATLRRAGRRVPDDVAVGGFDDTSVAATTDPPLTTVRQPLDQVAKELVEVLLGLIRRQPMSSRVLPTELVVRHSA</sequence>
<name>A0ABV7YC87_9ACTN</name>
<reference evidence="7" key="1">
    <citation type="journal article" date="2019" name="Int. J. Syst. Evol. Microbiol.">
        <title>The Global Catalogue of Microorganisms (GCM) 10K type strain sequencing project: providing services to taxonomists for standard genome sequencing and annotation.</title>
        <authorList>
            <consortium name="The Broad Institute Genomics Platform"/>
            <consortium name="The Broad Institute Genome Sequencing Center for Infectious Disease"/>
            <person name="Wu L."/>
            <person name="Ma J."/>
        </authorList>
    </citation>
    <scope>NUCLEOTIDE SEQUENCE [LARGE SCALE GENOMIC DNA]</scope>
    <source>
        <strain evidence="7">CGMCC 4.7241</strain>
    </source>
</reference>
<dbReference type="Proteomes" id="UP001595699">
    <property type="component" value="Unassembled WGS sequence"/>
</dbReference>
<dbReference type="PANTHER" id="PTHR30146:SF109">
    <property type="entry name" value="HTH-TYPE TRANSCRIPTIONAL REGULATOR GALS"/>
    <property type="match status" value="1"/>
</dbReference>
<dbReference type="Pfam" id="PF00356">
    <property type="entry name" value="LacI"/>
    <property type="match status" value="1"/>
</dbReference>
<keyword evidence="1" id="KW-0805">Transcription regulation</keyword>
<proteinExistence type="predicted"/>
<dbReference type="EMBL" id="JBHRZH010000016">
    <property type="protein sequence ID" value="MFC3762763.1"/>
    <property type="molecule type" value="Genomic_DNA"/>
</dbReference>
<evidence type="ECO:0000313" key="7">
    <source>
        <dbReference type="Proteomes" id="UP001595699"/>
    </source>
</evidence>
<dbReference type="PANTHER" id="PTHR30146">
    <property type="entry name" value="LACI-RELATED TRANSCRIPTIONAL REPRESSOR"/>
    <property type="match status" value="1"/>
</dbReference>
<comment type="caution">
    <text evidence="6">The sequence shown here is derived from an EMBL/GenBank/DDBJ whole genome shotgun (WGS) entry which is preliminary data.</text>
</comment>
<evidence type="ECO:0000256" key="2">
    <source>
        <dbReference type="ARBA" id="ARBA00023125"/>
    </source>
</evidence>
<dbReference type="Pfam" id="PF13377">
    <property type="entry name" value="Peripla_BP_3"/>
    <property type="match status" value="1"/>
</dbReference>
<dbReference type="InterPro" id="IPR028082">
    <property type="entry name" value="Peripla_BP_I"/>
</dbReference>
<dbReference type="CDD" id="cd06267">
    <property type="entry name" value="PBP1_LacI_sugar_binding-like"/>
    <property type="match status" value="1"/>
</dbReference>
<keyword evidence="3" id="KW-0804">Transcription</keyword>
<evidence type="ECO:0000259" key="5">
    <source>
        <dbReference type="PROSITE" id="PS50932"/>
    </source>
</evidence>
<keyword evidence="2 6" id="KW-0238">DNA-binding</keyword>
<dbReference type="SUPFAM" id="SSF47413">
    <property type="entry name" value="lambda repressor-like DNA-binding domains"/>
    <property type="match status" value="1"/>
</dbReference>
<dbReference type="PROSITE" id="PS50932">
    <property type="entry name" value="HTH_LACI_2"/>
    <property type="match status" value="1"/>
</dbReference>
<dbReference type="GO" id="GO:0003677">
    <property type="term" value="F:DNA binding"/>
    <property type="evidence" value="ECO:0007669"/>
    <property type="project" value="UniProtKB-KW"/>
</dbReference>
<dbReference type="InterPro" id="IPR010982">
    <property type="entry name" value="Lambda_DNA-bd_dom_sf"/>
</dbReference>
<accession>A0ABV7YC87</accession>